<dbReference type="GO" id="GO:0003743">
    <property type="term" value="F:translation initiation factor activity"/>
    <property type="evidence" value="ECO:0007669"/>
    <property type="project" value="UniProtKB-KW"/>
</dbReference>
<dbReference type="PANTHER" id="PTHR11960">
    <property type="entry name" value="EUKARYOTIC TRANSLATION INITIATION FACTOR 4E RELATED"/>
    <property type="match status" value="1"/>
</dbReference>
<dbReference type="GO" id="GO:0006417">
    <property type="term" value="P:regulation of translation"/>
    <property type="evidence" value="ECO:0007669"/>
    <property type="project" value="UniProtKB-KW"/>
</dbReference>
<evidence type="ECO:0000256" key="3">
    <source>
        <dbReference type="ARBA" id="ARBA00022845"/>
    </source>
</evidence>
<dbReference type="Gene3D" id="3.30.760.10">
    <property type="entry name" value="RNA Cap, Translation Initiation Factor Eif4e"/>
    <property type="match status" value="1"/>
</dbReference>
<accession>A0A183IVK8</accession>
<keyword evidence="2 6" id="KW-0396">Initiation factor</keyword>
<reference evidence="9" key="1">
    <citation type="submission" date="2016-06" db="UniProtKB">
        <authorList>
            <consortium name="WormBaseParasite"/>
        </authorList>
    </citation>
    <scope>IDENTIFICATION</scope>
</reference>
<gene>
    <name evidence="7" type="ORF">SBAD_LOCUS7655</name>
</gene>
<keyword evidence="8" id="KW-1185">Reference proteome</keyword>
<keyword evidence="3" id="KW-0810">Translation regulation</keyword>
<dbReference type="AlphaFoldDB" id="A0A183IVK8"/>
<evidence type="ECO:0000256" key="6">
    <source>
        <dbReference type="RuleBase" id="RU004374"/>
    </source>
</evidence>
<evidence type="ECO:0000256" key="1">
    <source>
        <dbReference type="ARBA" id="ARBA00009860"/>
    </source>
</evidence>
<sequence>MMATVEKKLAITQSSPCCVHAEEASRSLPLAEDKNNSCDYGDEACGRQQPKGQLTDRWTFWHFKHFSADTWNSDKDWLFCKEIAPVHTMRDFITEFMKPSWELEPGVVSGRWIYVIDTRQSKKDLDQCWLQTLMAMINDRFGDYAQYICGCTLHVRPVDAKLSLWMEHAEKNAIKESGILFKELLGIRDIIKYEECTCQPDVIAGQQPFALCV</sequence>
<keyword evidence="4 6" id="KW-0694">RNA-binding</keyword>
<dbReference type="SUPFAM" id="SSF55418">
    <property type="entry name" value="eIF4e-like"/>
    <property type="match status" value="1"/>
</dbReference>
<protein>
    <submittedName>
        <fullName evidence="9">Eukaryotic initiation factor 4E</fullName>
    </submittedName>
</protein>
<evidence type="ECO:0000313" key="8">
    <source>
        <dbReference type="Proteomes" id="UP000270296"/>
    </source>
</evidence>
<organism evidence="9">
    <name type="scientific">Soboliphyme baturini</name>
    <dbReference type="NCBI Taxonomy" id="241478"/>
    <lineage>
        <taxon>Eukaryota</taxon>
        <taxon>Metazoa</taxon>
        <taxon>Ecdysozoa</taxon>
        <taxon>Nematoda</taxon>
        <taxon>Enoplea</taxon>
        <taxon>Dorylaimia</taxon>
        <taxon>Dioctophymatida</taxon>
        <taxon>Dioctophymatoidea</taxon>
        <taxon>Soboliphymatidae</taxon>
        <taxon>Soboliphyme</taxon>
    </lineage>
</organism>
<name>A0A183IVK8_9BILA</name>
<evidence type="ECO:0000256" key="2">
    <source>
        <dbReference type="ARBA" id="ARBA00022540"/>
    </source>
</evidence>
<evidence type="ECO:0000313" key="7">
    <source>
        <dbReference type="EMBL" id="VDP13842.1"/>
    </source>
</evidence>
<dbReference type="Proteomes" id="UP000270296">
    <property type="component" value="Unassembled WGS sequence"/>
</dbReference>
<evidence type="ECO:0000256" key="5">
    <source>
        <dbReference type="ARBA" id="ARBA00022917"/>
    </source>
</evidence>
<evidence type="ECO:0000256" key="4">
    <source>
        <dbReference type="ARBA" id="ARBA00022884"/>
    </source>
</evidence>
<evidence type="ECO:0000313" key="9">
    <source>
        <dbReference type="WBParaSite" id="SBAD_0000794601-mRNA-1"/>
    </source>
</evidence>
<dbReference type="Pfam" id="PF01652">
    <property type="entry name" value="IF4E"/>
    <property type="match status" value="1"/>
</dbReference>
<comment type="similarity">
    <text evidence="1 6">Belongs to the eukaryotic initiation factor 4E family.</text>
</comment>
<dbReference type="WBParaSite" id="SBAD_0000794601-mRNA-1">
    <property type="protein sequence ID" value="SBAD_0000794601-mRNA-1"/>
    <property type="gene ID" value="SBAD_0000794601"/>
</dbReference>
<proteinExistence type="inferred from homology"/>
<dbReference type="InterPro" id="IPR023398">
    <property type="entry name" value="TIF_eIF4e-like"/>
</dbReference>
<dbReference type="GO" id="GO:0000340">
    <property type="term" value="F:RNA 7-methylguanosine cap binding"/>
    <property type="evidence" value="ECO:0007669"/>
    <property type="project" value="TreeGrafter"/>
</dbReference>
<dbReference type="GO" id="GO:0016281">
    <property type="term" value="C:eukaryotic translation initiation factor 4F complex"/>
    <property type="evidence" value="ECO:0007669"/>
    <property type="project" value="TreeGrafter"/>
</dbReference>
<dbReference type="InterPro" id="IPR001040">
    <property type="entry name" value="TIF_eIF_4E"/>
</dbReference>
<reference evidence="7 8" key="2">
    <citation type="submission" date="2018-11" db="EMBL/GenBank/DDBJ databases">
        <authorList>
            <consortium name="Pathogen Informatics"/>
        </authorList>
    </citation>
    <scope>NUCLEOTIDE SEQUENCE [LARGE SCALE GENOMIC DNA]</scope>
</reference>
<dbReference type="EMBL" id="UZAM01010818">
    <property type="protein sequence ID" value="VDP13842.1"/>
    <property type="molecule type" value="Genomic_DNA"/>
</dbReference>
<dbReference type="PANTHER" id="PTHR11960:SF8">
    <property type="entry name" value="EUKARYOTIC TRANSLATION INITIATION FACTOR 4E1-RELATED"/>
    <property type="match status" value="1"/>
</dbReference>
<keyword evidence="5 6" id="KW-0648">Protein biosynthesis</keyword>
<dbReference type="OrthoDB" id="590761at2759"/>